<evidence type="ECO:0000256" key="10">
    <source>
        <dbReference type="ARBA" id="ARBA00023163"/>
    </source>
</evidence>
<evidence type="ECO:0000256" key="2">
    <source>
        <dbReference type="ARBA" id="ARBA00004496"/>
    </source>
</evidence>
<keyword evidence="9" id="KW-0010">Activator</keyword>
<dbReference type="Gene3D" id="3.30.450.20">
    <property type="entry name" value="PAS domain"/>
    <property type="match status" value="2"/>
</dbReference>
<feature type="domain" description="PAS" evidence="15">
    <location>
        <begin position="249"/>
        <end position="300"/>
    </location>
</feature>
<dbReference type="Pfam" id="PF14598">
    <property type="entry name" value="PAS_11"/>
    <property type="match status" value="1"/>
</dbReference>
<comment type="subcellular location">
    <subcellularLocation>
        <location evidence="2">Cytoplasm</location>
    </subcellularLocation>
    <subcellularLocation>
        <location evidence="1">Nucleus</location>
    </subcellularLocation>
</comment>
<dbReference type="OrthoDB" id="6021714at2759"/>
<dbReference type="CDD" id="cd00130">
    <property type="entry name" value="PAS"/>
    <property type="match status" value="2"/>
</dbReference>
<feature type="domain" description="PAS" evidence="15">
    <location>
        <begin position="83"/>
        <end position="159"/>
    </location>
</feature>
<dbReference type="InterPro" id="IPR000014">
    <property type="entry name" value="PAS"/>
</dbReference>
<dbReference type="GO" id="GO:0005737">
    <property type="term" value="C:cytoplasm"/>
    <property type="evidence" value="ECO:0007669"/>
    <property type="project" value="UniProtKB-SubCell"/>
</dbReference>
<dbReference type="PROSITE" id="PS50112">
    <property type="entry name" value="PAS"/>
    <property type="match status" value="2"/>
</dbReference>
<dbReference type="CDD" id="cd19727">
    <property type="entry name" value="bHLH-PAS_HIF1a_PASD8"/>
    <property type="match status" value="1"/>
</dbReference>
<dbReference type="InterPro" id="IPR035965">
    <property type="entry name" value="PAS-like_dom_sf"/>
</dbReference>
<dbReference type="InterPro" id="IPR014887">
    <property type="entry name" value="HIF-1_CTAD"/>
</dbReference>
<dbReference type="GO" id="GO:0071456">
    <property type="term" value="P:cellular response to hypoxia"/>
    <property type="evidence" value="ECO:0007669"/>
    <property type="project" value="TreeGrafter"/>
</dbReference>
<keyword evidence="4" id="KW-0963">Cytoplasm</keyword>
<dbReference type="PANTHER" id="PTHR23043:SF7">
    <property type="entry name" value="HYPOXIA-INDUCIBLE FACTOR 1-ALPHA"/>
    <property type="match status" value="1"/>
</dbReference>
<dbReference type="Pfam" id="PF11413">
    <property type="entry name" value="HIF-1"/>
    <property type="match status" value="1"/>
</dbReference>
<feature type="compositionally biased region" description="Polar residues" evidence="14">
    <location>
        <begin position="491"/>
        <end position="504"/>
    </location>
</feature>
<organism evidence="17 18">
    <name type="scientific">Hemibagrus wyckioides</name>
    <dbReference type="NCBI Taxonomy" id="337641"/>
    <lineage>
        <taxon>Eukaryota</taxon>
        <taxon>Metazoa</taxon>
        <taxon>Chordata</taxon>
        <taxon>Craniata</taxon>
        <taxon>Vertebrata</taxon>
        <taxon>Euteleostomi</taxon>
        <taxon>Actinopterygii</taxon>
        <taxon>Neopterygii</taxon>
        <taxon>Teleostei</taxon>
        <taxon>Ostariophysi</taxon>
        <taxon>Siluriformes</taxon>
        <taxon>Bagridae</taxon>
        <taxon>Hemibagrus</taxon>
    </lineage>
</organism>
<dbReference type="Pfam" id="PF23171">
    <property type="entry name" value="bHLH_HIF1A"/>
    <property type="match status" value="1"/>
</dbReference>
<dbReference type="GO" id="GO:0046983">
    <property type="term" value="F:protein dimerization activity"/>
    <property type="evidence" value="ECO:0007669"/>
    <property type="project" value="InterPro"/>
</dbReference>
<keyword evidence="18" id="KW-1185">Reference proteome</keyword>
<name>A0A9D3N594_9TELE</name>
<dbReference type="InterPro" id="IPR013767">
    <property type="entry name" value="PAS_fold"/>
</dbReference>
<dbReference type="SMART" id="SM00086">
    <property type="entry name" value="PAC"/>
    <property type="match status" value="1"/>
</dbReference>
<dbReference type="Pfam" id="PF00989">
    <property type="entry name" value="PAS"/>
    <property type="match status" value="1"/>
</dbReference>
<dbReference type="GO" id="GO:0005634">
    <property type="term" value="C:nucleus"/>
    <property type="evidence" value="ECO:0007669"/>
    <property type="project" value="UniProtKB-SubCell"/>
</dbReference>
<keyword evidence="10" id="KW-0804">Transcription</keyword>
<dbReference type="Gene3D" id="4.10.280.10">
    <property type="entry name" value="Helix-loop-helix DNA-binding domain"/>
    <property type="match status" value="1"/>
</dbReference>
<evidence type="ECO:0000256" key="6">
    <source>
        <dbReference type="ARBA" id="ARBA00022843"/>
    </source>
</evidence>
<keyword evidence="6" id="KW-0832">Ubl conjugation</keyword>
<feature type="region of interest" description="Disordered" evidence="14">
    <location>
        <begin position="584"/>
        <end position="622"/>
    </location>
</feature>
<dbReference type="SUPFAM" id="SSF47459">
    <property type="entry name" value="HLH, helix-loop-helix DNA-binding domain"/>
    <property type="match status" value="1"/>
</dbReference>
<keyword evidence="11" id="KW-0539">Nucleus</keyword>
<evidence type="ECO:0000256" key="1">
    <source>
        <dbReference type="ARBA" id="ARBA00004123"/>
    </source>
</evidence>
<dbReference type="AlphaFoldDB" id="A0A9D3N594"/>
<evidence type="ECO:0000256" key="11">
    <source>
        <dbReference type="ARBA" id="ARBA00023242"/>
    </source>
</evidence>
<feature type="compositionally biased region" description="Acidic residues" evidence="14">
    <location>
        <begin position="371"/>
        <end position="384"/>
    </location>
</feature>
<protein>
    <recommendedName>
        <fullName evidence="3">Hypoxia-inducible factor 1-alpha</fullName>
    </recommendedName>
</protein>
<evidence type="ECO:0000256" key="5">
    <source>
        <dbReference type="ARBA" id="ARBA00022737"/>
    </source>
</evidence>
<evidence type="ECO:0000256" key="13">
    <source>
        <dbReference type="PIRSR" id="PIRSR621537-50"/>
    </source>
</evidence>
<dbReference type="SMART" id="SM00091">
    <property type="entry name" value="PAS"/>
    <property type="match status" value="2"/>
</dbReference>
<evidence type="ECO:0000256" key="3">
    <source>
        <dbReference type="ARBA" id="ARBA00014446"/>
    </source>
</evidence>
<feature type="region of interest" description="Disordered" evidence="14">
    <location>
        <begin position="1"/>
        <end position="28"/>
    </location>
</feature>
<dbReference type="GO" id="GO:0000977">
    <property type="term" value="F:RNA polymerase II transcription regulatory region sequence-specific DNA binding"/>
    <property type="evidence" value="ECO:0007669"/>
    <property type="project" value="TreeGrafter"/>
</dbReference>
<comment type="caution">
    <text evidence="17">The sequence shown here is derived from an EMBL/GenBank/DDBJ whole genome shotgun (WGS) entry which is preliminary data.</text>
</comment>
<evidence type="ECO:0000256" key="14">
    <source>
        <dbReference type="SAM" id="MobiDB-lite"/>
    </source>
</evidence>
<keyword evidence="8" id="KW-0238">DNA-binding</keyword>
<feature type="modified residue" description="4-hydroxyproline" evidence="13">
    <location>
        <position position="424"/>
    </location>
</feature>
<evidence type="ECO:0000256" key="12">
    <source>
        <dbReference type="ARBA" id="ARBA00023278"/>
    </source>
</evidence>
<dbReference type="FunFam" id="3.30.450.20:FF:000015">
    <property type="entry name" value="Hypoxia-inducible factor 1-alpha isoform 1"/>
    <property type="match status" value="1"/>
</dbReference>
<accession>A0A9D3N594</accession>
<reference evidence="17 18" key="1">
    <citation type="submission" date="2021-06" db="EMBL/GenBank/DDBJ databases">
        <title>Chromosome-level genome assembly of the red-tail catfish (Hemibagrus wyckioides).</title>
        <authorList>
            <person name="Shao F."/>
        </authorList>
    </citation>
    <scope>NUCLEOTIDE SEQUENCE [LARGE SCALE GENOMIC DNA]</scope>
    <source>
        <strain evidence="17">EC202008001</strain>
        <tissue evidence="17">Blood</tissue>
    </source>
</reference>
<feature type="modified residue" description="(3S)-3-hydroxyasparagine" evidence="13">
    <location>
        <position position="764"/>
    </location>
</feature>
<feature type="modified residue" description="4-hydroxyproline" evidence="13">
    <location>
        <position position="566"/>
    </location>
</feature>
<dbReference type="PROSITE" id="PS50888">
    <property type="entry name" value="BHLH"/>
    <property type="match status" value="1"/>
</dbReference>
<dbReference type="Proteomes" id="UP000824219">
    <property type="component" value="Linkage Group LG25"/>
</dbReference>
<feature type="domain" description="BHLH" evidence="16">
    <location>
        <begin position="16"/>
        <end position="69"/>
    </location>
</feature>
<proteinExistence type="predicted"/>
<keyword evidence="7" id="KW-0805">Transcription regulation</keyword>
<feature type="region of interest" description="Disordered" evidence="14">
    <location>
        <begin position="468"/>
        <end position="524"/>
    </location>
</feature>
<gene>
    <name evidence="17" type="ORF">KOW79_020154</name>
</gene>
<sequence length="787" mass="87643">MDTGVVTEKKRVSSERRKEKSRDAARSRRGKESEVFYELAHQLPLPHNVTSHLDKASIMRLTISYLRMRKLLNSCEAKDETVDETELETQLNGFYLKALEGFLMVLSEDGDMVYLSENVCKCMGLTQFDLTGHSIFDFAHPCDHEEVREMLVHRSGSKKTKEQITERSFFLRMKCTLTSRGRTVNIKSATWKVLHCTGHVRVQEHSDGSGDGGFKEPSITYLVLICEPIPHPSNIEVPLDSKTFLSRHSLDMKFSYCDERITELMGHEPDDLLNRSVYEYYHALDSDHLNKTHHNLFAKGQATTGQYRMLAKKAGYVWVETQATVIYNPKNSQPQCVVCVNYVLSGIVEEDMVLSLQQTVPEKTVEKEKEKEEEEEELPVEQEDSSVVDMMKLFKKDQPTCLDSPDSLYEQLKDEPEALTVLAPAAGDSFISLDFNSPDSEMQLLKEVPLYNDVMLPSTSEKIALQLSPLTPSDNPSPALAKMEPGAEEFSFSSTAHRNQDTANTPSSSTSSSEPSSPADYFHVDSDIGSEFKLDLVEKMFATDTEANTDFNTHEMGDLDLEMLAPYIPMDDDFQLHVPSPLDPLPSGPQSGSDINSLFQQSPPCPSSTSSTNSFVKPEPSSHVPAPLHLLQEVSSIFVTPFNEASQALDNTPKTGIPLAKRLQVEDLDLSAKVLSVQNVQRKRKLEITSLSQAVGLDALLQSVDEAVEPGKRAKVLEVKGSSLLGGNKTILILPSDVASRLLCSSFESSGGLPQLTRYDCEVNAPIQDRHSLLQGEELLRALDQVN</sequence>
<dbReference type="InterPro" id="IPR036638">
    <property type="entry name" value="HLH_DNA-bd_sf"/>
</dbReference>
<dbReference type="SUPFAM" id="SSF55785">
    <property type="entry name" value="PYP-like sensor domain (PAS domain)"/>
    <property type="match status" value="2"/>
</dbReference>
<evidence type="ECO:0000256" key="4">
    <source>
        <dbReference type="ARBA" id="ARBA00022490"/>
    </source>
</evidence>
<keyword evidence="5" id="KW-0677">Repeat</keyword>
<evidence type="ECO:0000256" key="9">
    <source>
        <dbReference type="ARBA" id="ARBA00023159"/>
    </source>
</evidence>
<dbReference type="GO" id="GO:0000981">
    <property type="term" value="F:DNA-binding transcription factor activity, RNA polymerase II-specific"/>
    <property type="evidence" value="ECO:0007669"/>
    <property type="project" value="TreeGrafter"/>
</dbReference>
<dbReference type="InterPro" id="IPR011598">
    <property type="entry name" value="bHLH_dom"/>
</dbReference>
<dbReference type="NCBIfam" id="TIGR00229">
    <property type="entry name" value="sensory_box"/>
    <property type="match status" value="1"/>
</dbReference>
<feature type="region of interest" description="Disordered" evidence="14">
    <location>
        <begin position="362"/>
        <end position="384"/>
    </location>
</feature>
<evidence type="ECO:0000259" key="15">
    <source>
        <dbReference type="PROSITE" id="PS50112"/>
    </source>
</evidence>
<keyword evidence="12" id="KW-0379">Hydroxylation</keyword>
<dbReference type="PANTHER" id="PTHR23043">
    <property type="entry name" value="HYPOXIA-INDUCIBLE FACTOR 1 ALPHA"/>
    <property type="match status" value="1"/>
</dbReference>
<dbReference type="SMART" id="SM00353">
    <property type="entry name" value="HLH"/>
    <property type="match status" value="1"/>
</dbReference>
<evidence type="ECO:0000256" key="8">
    <source>
        <dbReference type="ARBA" id="ARBA00023125"/>
    </source>
</evidence>
<feature type="compositionally biased region" description="Basic and acidic residues" evidence="14">
    <location>
        <begin position="7"/>
        <end position="28"/>
    </location>
</feature>
<feature type="compositionally biased region" description="Low complexity" evidence="14">
    <location>
        <begin position="505"/>
        <end position="518"/>
    </location>
</feature>
<dbReference type="InterPro" id="IPR021537">
    <property type="entry name" value="HIF_alpha-like"/>
</dbReference>
<evidence type="ECO:0000313" key="17">
    <source>
        <dbReference type="EMBL" id="KAG7316613.1"/>
    </source>
</evidence>
<evidence type="ECO:0000256" key="7">
    <source>
        <dbReference type="ARBA" id="ARBA00023015"/>
    </source>
</evidence>
<evidence type="ECO:0000313" key="18">
    <source>
        <dbReference type="Proteomes" id="UP000824219"/>
    </source>
</evidence>
<dbReference type="FunFam" id="3.30.450.20:FF:000005">
    <property type="entry name" value="Hypoxia-inducible factor 1 subunit alpha"/>
    <property type="match status" value="1"/>
</dbReference>
<dbReference type="FunFam" id="4.10.280.10:FF:000076">
    <property type="entry name" value="hypoxia-inducible factor 3-alpha isoform X1"/>
    <property type="match status" value="1"/>
</dbReference>
<dbReference type="EMBL" id="JAHKSW010000025">
    <property type="protein sequence ID" value="KAG7316613.1"/>
    <property type="molecule type" value="Genomic_DNA"/>
</dbReference>
<dbReference type="InterPro" id="IPR001610">
    <property type="entry name" value="PAC"/>
</dbReference>
<dbReference type="Pfam" id="PF08778">
    <property type="entry name" value="HIF-1a_CTAD"/>
    <property type="match status" value="1"/>
</dbReference>
<evidence type="ECO:0000259" key="16">
    <source>
        <dbReference type="PROSITE" id="PS50888"/>
    </source>
</evidence>
<feature type="compositionally biased region" description="Polar residues" evidence="14">
    <location>
        <begin position="588"/>
        <end position="601"/>
    </location>
</feature>
<dbReference type="GO" id="GO:0048513">
    <property type="term" value="P:animal organ development"/>
    <property type="evidence" value="ECO:0007669"/>
    <property type="project" value="UniProtKB-ARBA"/>
</dbReference>